<dbReference type="SMART" id="SM00020">
    <property type="entry name" value="Tryp_SPc"/>
    <property type="match status" value="1"/>
</dbReference>
<gene>
    <name evidence="4" type="ORF">RUM44_001124</name>
</gene>
<dbReference type="EMBL" id="JAWJWF010000003">
    <property type="protein sequence ID" value="KAK6635870.1"/>
    <property type="molecule type" value="Genomic_DNA"/>
</dbReference>
<feature type="compositionally biased region" description="Low complexity" evidence="2">
    <location>
        <begin position="83"/>
        <end position="98"/>
    </location>
</feature>
<dbReference type="InterPro" id="IPR001254">
    <property type="entry name" value="Trypsin_dom"/>
</dbReference>
<feature type="compositionally biased region" description="Low complexity" evidence="2">
    <location>
        <begin position="213"/>
        <end position="234"/>
    </location>
</feature>
<keyword evidence="5" id="KW-1185">Reference proteome</keyword>
<reference evidence="4 5" key="1">
    <citation type="submission" date="2023-09" db="EMBL/GenBank/DDBJ databases">
        <title>Genomes of two closely related lineages of the louse Polyplax serrata with different host specificities.</title>
        <authorList>
            <person name="Martinu J."/>
            <person name="Tarabai H."/>
            <person name="Stefka J."/>
            <person name="Hypsa V."/>
        </authorList>
    </citation>
    <scope>NUCLEOTIDE SEQUENCE [LARGE SCALE GENOMIC DNA]</scope>
    <source>
        <strain evidence="4">98ZLc_SE</strain>
    </source>
</reference>
<evidence type="ECO:0000313" key="4">
    <source>
        <dbReference type="EMBL" id="KAK6635870.1"/>
    </source>
</evidence>
<feature type="region of interest" description="Disordered" evidence="2">
    <location>
        <begin position="1"/>
        <end position="25"/>
    </location>
</feature>
<dbReference type="Pfam" id="PF00089">
    <property type="entry name" value="Trypsin"/>
    <property type="match status" value="1"/>
</dbReference>
<dbReference type="PANTHER" id="PTHR24252:SF7">
    <property type="entry name" value="HYALIN"/>
    <property type="match status" value="1"/>
</dbReference>
<comment type="caution">
    <text evidence="4">The sequence shown here is derived from an EMBL/GenBank/DDBJ whole genome shotgun (WGS) entry which is preliminary data.</text>
</comment>
<dbReference type="CDD" id="cd00190">
    <property type="entry name" value="Tryp_SPc"/>
    <property type="match status" value="1"/>
</dbReference>
<dbReference type="InterPro" id="IPR001314">
    <property type="entry name" value="Peptidase_S1A"/>
</dbReference>
<evidence type="ECO:0000313" key="5">
    <source>
        <dbReference type="Proteomes" id="UP001359485"/>
    </source>
</evidence>
<dbReference type="SUPFAM" id="SSF50494">
    <property type="entry name" value="Trypsin-like serine proteases"/>
    <property type="match status" value="1"/>
</dbReference>
<protein>
    <recommendedName>
        <fullName evidence="3">Peptidase S1 domain-containing protein</fullName>
    </recommendedName>
</protein>
<proteinExistence type="predicted"/>
<organism evidence="4 5">
    <name type="scientific">Polyplax serrata</name>
    <name type="common">Common mouse louse</name>
    <dbReference type="NCBI Taxonomy" id="468196"/>
    <lineage>
        <taxon>Eukaryota</taxon>
        <taxon>Metazoa</taxon>
        <taxon>Ecdysozoa</taxon>
        <taxon>Arthropoda</taxon>
        <taxon>Hexapoda</taxon>
        <taxon>Insecta</taxon>
        <taxon>Pterygota</taxon>
        <taxon>Neoptera</taxon>
        <taxon>Paraneoptera</taxon>
        <taxon>Psocodea</taxon>
        <taxon>Troctomorpha</taxon>
        <taxon>Phthiraptera</taxon>
        <taxon>Anoplura</taxon>
        <taxon>Polyplacidae</taxon>
        <taxon>Polyplax</taxon>
    </lineage>
</organism>
<feature type="domain" description="Peptidase S1" evidence="3">
    <location>
        <begin position="479"/>
        <end position="682"/>
    </location>
</feature>
<feature type="region of interest" description="Disordered" evidence="2">
    <location>
        <begin position="284"/>
        <end position="315"/>
    </location>
</feature>
<feature type="region of interest" description="Disordered" evidence="2">
    <location>
        <begin position="76"/>
        <end position="142"/>
    </location>
</feature>
<feature type="region of interest" description="Disordered" evidence="2">
    <location>
        <begin position="395"/>
        <end position="451"/>
    </location>
</feature>
<sequence>MEKFPVSLEEEEEAEEEKKTQIKPKPCSVNGVEGTCMFVYECIKTDGKHVGMCVDNFMFGSCCSHNVKQNSIIPHQNHHNHHQSSSNVLYSSSNVYSSPRPPNHASGGRPQSNKHRPSKPVGFVTNLTKKPSPSSHHWFKEPITASTTSQKQLGMAKPWTHRPPSFVTSSNSSLKPSFPEVKFPLPGISSDSNQVTQSALIVSNNSSPAVDQTSTAATTNFSSSSSPPSSSIQSSTYSLIATSSPFSAINHPTVNTKEYATTLSASTFTMTTTAASSPTLTIRTTTTTTAKPSKPSWVGSPPAANHLLPPSKPSTQLSKPDYWISEKPNFYSNQASWVITNKPHFVTRPRPTSNFWSKPNPTKKPVIHAGMSSIRSNLTNGDANERMNLTTTTVSTTLSSGGSNGSNSSSSSSGSFGGSTSSSSRDPSTTTRKPETTTAAVTTAETTTVTPANSKIGSKYQYSGQCGVAALSPRPEMRIVGGKNAAFGGWPWQVSVRRTSFFGFSSTHRCGGAVINENWIATAGHCVDDLLTSQIRIRVGEYDFSSVQEPYPFVERGVSKKVVHPKYNFFTYEYDLALVRLESSLEFQPHISPICLPATDDLLIGENATVTGWGRLSEGGTLPSVLQQSLRSKDWVLIVAATCSRSNRSKLDFIVGSSNGFGTPVQCLLTSVQPLTTSSAAK</sequence>
<keyword evidence="1" id="KW-1015">Disulfide bond</keyword>
<dbReference type="Gene3D" id="2.40.10.10">
    <property type="entry name" value="Trypsin-like serine proteases"/>
    <property type="match status" value="1"/>
</dbReference>
<feature type="compositionally biased region" description="Polar residues" evidence="2">
    <location>
        <begin position="125"/>
        <end position="135"/>
    </location>
</feature>
<dbReference type="PROSITE" id="PS50240">
    <property type="entry name" value="TRYPSIN_DOM"/>
    <property type="match status" value="1"/>
</dbReference>
<name>A0ABR1B6Q3_POLSC</name>
<accession>A0ABR1B6Q3</accession>
<evidence type="ECO:0000256" key="2">
    <source>
        <dbReference type="SAM" id="MobiDB-lite"/>
    </source>
</evidence>
<dbReference type="Proteomes" id="UP001359485">
    <property type="component" value="Unassembled WGS sequence"/>
</dbReference>
<evidence type="ECO:0000256" key="1">
    <source>
        <dbReference type="ARBA" id="ARBA00023157"/>
    </source>
</evidence>
<feature type="region of interest" description="Disordered" evidence="2">
    <location>
        <begin position="204"/>
        <end position="234"/>
    </location>
</feature>
<dbReference type="PRINTS" id="PR00722">
    <property type="entry name" value="CHYMOTRYPSIN"/>
</dbReference>
<dbReference type="InterPro" id="IPR009003">
    <property type="entry name" value="Peptidase_S1_PA"/>
</dbReference>
<dbReference type="PANTHER" id="PTHR24252">
    <property type="entry name" value="ACROSIN-RELATED"/>
    <property type="match status" value="1"/>
</dbReference>
<evidence type="ECO:0000259" key="3">
    <source>
        <dbReference type="PROSITE" id="PS50240"/>
    </source>
</evidence>
<dbReference type="InterPro" id="IPR043504">
    <property type="entry name" value="Peptidase_S1_PA_chymotrypsin"/>
</dbReference>